<dbReference type="Pfam" id="PF00072">
    <property type="entry name" value="Response_reg"/>
    <property type="match status" value="1"/>
</dbReference>
<feature type="modified residue" description="4-aspartylphosphate" evidence="15">
    <location>
        <position position="591"/>
    </location>
</feature>
<feature type="coiled-coil region" evidence="16">
    <location>
        <begin position="258"/>
        <end position="292"/>
    </location>
</feature>
<evidence type="ECO:0000256" key="5">
    <source>
        <dbReference type="ARBA" id="ARBA00022553"/>
    </source>
</evidence>
<evidence type="ECO:0000256" key="9">
    <source>
        <dbReference type="ARBA" id="ARBA00022777"/>
    </source>
</evidence>
<dbReference type="PRINTS" id="PR00344">
    <property type="entry name" value="BCTRLSENSOR"/>
</dbReference>
<keyword evidence="6" id="KW-0808">Transferase</keyword>
<dbReference type="EMBL" id="JAPUBN010000011">
    <property type="protein sequence ID" value="MCZ2721028.1"/>
    <property type="molecule type" value="Genomic_DNA"/>
</dbReference>
<dbReference type="RefSeq" id="WP_269123382.1">
    <property type="nucleotide sequence ID" value="NZ_JAPUBN010000011.1"/>
</dbReference>
<protein>
    <recommendedName>
        <fullName evidence="3">histidine kinase</fullName>
        <ecNumber evidence="3">2.7.13.3</ecNumber>
    </recommendedName>
</protein>
<dbReference type="InterPro" id="IPR001789">
    <property type="entry name" value="Sig_transdc_resp-reg_receiver"/>
</dbReference>
<evidence type="ECO:0000259" key="20">
    <source>
        <dbReference type="PROSITE" id="PS50885"/>
    </source>
</evidence>
<evidence type="ECO:0000256" key="14">
    <source>
        <dbReference type="PROSITE-ProRule" id="PRU00110"/>
    </source>
</evidence>
<evidence type="ECO:0000313" key="23">
    <source>
        <dbReference type="Proteomes" id="UP001149719"/>
    </source>
</evidence>
<dbReference type="Gene3D" id="1.20.120.160">
    <property type="entry name" value="HPT domain"/>
    <property type="match status" value="1"/>
</dbReference>
<evidence type="ECO:0000259" key="19">
    <source>
        <dbReference type="PROSITE" id="PS50110"/>
    </source>
</evidence>
<dbReference type="Pfam" id="PF01627">
    <property type="entry name" value="Hpt"/>
    <property type="match status" value="1"/>
</dbReference>
<feature type="domain" description="Response regulatory" evidence="19">
    <location>
        <begin position="542"/>
        <end position="659"/>
    </location>
</feature>
<dbReference type="InterPro" id="IPR008207">
    <property type="entry name" value="Sig_transdc_His_kin_Hpt_dom"/>
</dbReference>
<dbReference type="InterPro" id="IPR036890">
    <property type="entry name" value="HATPase_C_sf"/>
</dbReference>
<feature type="transmembrane region" description="Helical" evidence="17">
    <location>
        <begin position="22"/>
        <end position="42"/>
    </location>
</feature>
<gene>
    <name evidence="22" type="ORF">O1D97_05030</name>
</gene>
<evidence type="ECO:0000256" key="3">
    <source>
        <dbReference type="ARBA" id="ARBA00012438"/>
    </source>
</evidence>
<dbReference type="SMART" id="SM00448">
    <property type="entry name" value="REC"/>
    <property type="match status" value="1"/>
</dbReference>
<dbReference type="InterPro" id="IPR003594">
    <property type="entry name" value="HATPase_dom"/>
</dbReference>
<dbReference type="PANTHER" id="PTHR45339">
    <property type="entry name" value="HYBRID SIGNAL TRANSDUCTION HISTIDINE KINASE J"/>
    <property type="match status" value="1"/>
</dbReference>
<dbReference type="InterPro" id="IPR004358">
    <property type="entry name" value="Sig_transdc_His_kin-like_C"/>
</dbReference>
<feature type="domain" description="Histidine kinase" evidence="18">
    <location>
        <begin position="292"/>
        <end position="516"/>
    </location>
</feature>
<dbReference type="CDD" id="cd17546">
    <property type="entry name" value="REC_hyHK_CKI1_RcsC-like"/>
    <property type="match status" value="1"/>
</dbReference>
<dbReference type="PROSITE" id="PS50885">
    <property type="entry name" value="HAMP"/>
    <property type="match status" value="1"/>
</dbReference>
<evidence type="ECO:0000256" key="13">
    <source>
        <dbReference type="ARBA" id="ARBA00023136"/>
    </source>
</evidence>
<keyword evidence="12" id="KW-0902">Two-component regulatory system</keyword>
<dbReference type="Gene3D" id="6.10.340.10">
    <property type="match status" value="1"/>
</dbReference>
<dbReference type="Pfam" id="PF00512">
    <property type="entry name" value="HisKA"/>
    <property type="match status" value="1"/>
</dbReference>
<name>A0ABT4JRM3_9GAMM</name>
<keyword evidence="9" id="KW-0418">Kinase</keyword>
<sequence length="789" mass="89271">MKVKLDSFHRDSFFAIRHSHPLAARIFLTLLLFSTLLAILLTSIQVYSDYRKEAANLTRQTDYIASSHLDGIRKSLWDLNHEQIKLQLKGILNFSNVETVALHTNHWEEDIVVGNPDVLKEKESTGTKFLIYYPNSGKPDRLLGQLTVYYDLQAIKTGLFHTAIQIGLYQVLMVVITGLILLVIVHLMVTRHLEFMALYTRQASTGNLERPLELPFRKAKNPPDEIDEVVYSINEMRQAILEDISHRDKIQEELRYHRDQLQRRVQKRTQSLQNAKEKAEMANQAKSQFLATMSHEIKTPLNGILGMVELLDRDPLLTQEHHQKLDVIYQSGEGLLSILNGLLDYARLEEKSYSPEISLFSVKKVVQSSCLLFSAKAEQQGSEIQYSLDEKLAYNYLGSDSALRQILANLISNAIKFTQNGLIHISVKVDQQHSTDHLEYLHIEVKDTGVGIAESYLERVFERFSQADESITRLYGGTGLGLAITKGLVEAMKGEIGVENNADKGCLFWFNIPLEPKEKNLIKDNEDPLAKSQARLSSRPLAILIVEDTPINVQIMMELMTTDGHKVYLAEDGEQAIKMAEQNRYDLILLDIHLPKLSGYDVARYIRNTPSINKATPIVALTANVNSHSLKKCLSAGMSAVVPKPFNMALFYQVIEQHVFQHKDQEGPSMTFKESQSLLIDTPLLQSHKTALGEQRLTRLILLFEENSQLSIAQLQTELHNQDSYEIGEEAHRFAGNAESIGAILVASQLRAIEMACESNQAIEEIKPLIDTLIETHQVTLIELAQYKV</sequence>
<evidence type="ECO:0000256" key="7">
    <source>
        <dbReference type="ARBA" id="ARBA00022692"/>
    </source>
</evidence>
<evidence type="ECO:0000256" key="6">
    <source>
        <dbReference type="ARBA" id="ARBA00022679"/>
    </source>
</evidence>
<evidence type="ECO:0000256" key="11">
    <source>
        <dbReference type="ARBA" id="ARBA00022989"/>
    </source>
</evidence>
<comment type="subcellular location">
    <subcellularLocation>
        <location evidence="2">Cell membrane</location>
        <topology evidence="2">Multi-pass membrane protein</topology>
    </subcellularLocation>
</comment>
<evidence type="ECO:0000256" key="16">
    <source>
        <dbReference type="SAM" id="Coils"/>
    </source>
</evidence>
<keyword evidence="13 17" id="KW-0472">Membrane</keyword>
<keyword evidence="4" id="KW-1003">Cell membrane</keyword>
<dbReference type="InterPro" id="IPR033414">
    <property type="entry name" value="Sensor_dom"/>
</dbReference>
<feature type="domain" description="HAMP" evidence="20">
    <location>
        <begin position="187"/>
        <end position="245"/>
    </location>
</feature>
<dbReference type="Gene3D" id="3.40.50.2300">
    <property type="match status" value="1"/>
</dbReference>
<evidence type="ECO:0000256" key="12">
    <source>
        <dbReference type="ARBA" id="ARBA00023012"/>
    </source>
</evidence>
<dbReference type="PROSITE" id="PS50110">
    <property type="entry name" value="RESPONSE_REGULATORY"/>
    <property type="match status" value="1"/>
</dbReference>
<evidence type="ECO:0000256" key="17">
    <source>
        <dbReference type="SAM" id="Phobius"/>
    </source>
</evidence>
<keyword evidence="8" id="KW-0547">Nucleotide-binding</keyword>
<dbReference type="SUPFAM" id="SSF55874">
    <property type="entry name" value="ATPase domain of HSP90 chaperone/DNA topoisomerase II/histidine kinase"/>
    <property type="match status" value="1"/>
</dbReference>
<dbReference type="InterPro" id="IPR011006">
    <property type="entry name" value="CheY-like_superfamily"/>
</dbReference>
<dbReference type="InterPro" id="IPR036097">
    <property type="entry name" value="HisK_dim/P_sf"/>
</dbReference>
<dbReference type="GO" id="GO:0005524">
    <property type="term" value="F:ATP binding"/>
    <property type="evidence" value="ECO:0007669"/>
    <property type="project" value="UniProtKB-KW"/>
</dbReference>
<keyword evidence="5 15" id="KW-0597">Phosphoprotein</keyword>
<dbReference type="PROSITE" id="PS50894">
    <property type="entry name" value="HPT"/>
    <property type="match status" value="1"/>
</dbReference>
<dbReference type="InterPro" id="IPR005467">
    <property type="entry name" value="His_kinase_dom"/>
</dbReference>
<evidence type="ECO:0000256" key="8">
    <source>
        <dbReference type="ARBA" id="ARBA00022741"/>
    </source>
</evidence>
<comment type="caution">
    <text evidence="22">The sequence shown here is derived from an EMBL/GenBank/DDBJ whole genome shotgun (WGS) entry which is preliminary data.</text>
</comment>
<dbReference type="SMART" id="SM00388">
    <property type="entry name" value="HisKA"/>
    <property type="match status" value="1"/>
</dbReference>
<dbReference type="EC" id="2.7.13.3" evidence="3"/>
<evidence type="ECO:0000256" key="15">
    <source>
        <dbReference type="PROSITE-ProRule" id="PRU00169"/>
    </source>
</evidence>
<feature type="domain" description="HPt" evidence="21">
    <location>
        <begin position="693"/>
        <end position="787"/>
    </location>
</feature>
<keyword evidence="23" id="KW-1185">Reference proteome</keyword>
<evidence type="ECO:0000313" key="22">
    <source>
        <dbReference type="EMBL" id="MCZ2721028.1"/>
    </source>
</evidence>
<organism evidence="22 23">
    <name type="scientific">Marinomonas phaeophyticola</name>
    <dbReference type="NCBI Taxonomy" id="3004091"/>
    <lineage>
        <taxon>Bacteria</taxon>
        <taxon>Pseudomonadati</taxon>
        <taxon>Pseudomonadota</taxon>
        <taxon>Gammaproteobacteria</taxon>
        <taxon>Oceanospirillales</taxon>
        <taxon>Oceanospirillaceae</taxon>
        <taxon>Marinomonas</taxon>
    </lineage>
</organism>
<evidence type="ECO:0000259" key="18">
    <source>
        <dbReference type="PROSITE" id="PS50109"/>
    </source>
</evidence>
<proteinExistence type="predicted"/>
<dbReference type="InterPro" id="IPR003660">
    <property type="entry name" value="HAMP_dom"/>
</dbReference>
<dbReference type="PROSITE" id="PS50109">
    <property type="entry name" value="HIS_KIN"/>
    <property type="match status" value="1"/>
</dbReference>
<comment type="catalytic activity">
    <reaction evidence="1">
        <text>ATP + protein L-histidine = ADP + protein N-phospho-L-histidine.</text>
        <dbReference type="EC" id="2.7.13.3"/>
    </reaction>
</comment>
<evidence type="ECO:0000256" key="1">
    <source>
        <dbReference type="ARBA" id="ARBA00000085"/>
    </source>
</evidence>
<dbReference type="Gene3D" id="3.30.565.10">
    <property type="entry name" value="Histidine kinase-like ATPase, C-terminal domain"/>
    <property type="match status" value="1"/>
</dbReference>
<keyword evidence="7 17" id="KW-0812">Transmembrane</keyword>
<dbReference type="InterPro" id="IPR003661">
    <property type="entry name" value="HisK_dim/P_dom"/>
</dbReference>
<dbReference type="InterPro" id="IPR036641">
    <property type="entry name" value="HPT_dom_sf"/>
</dbReference>
<dbReference type="CDD" id="cd00082">
    <property type="entry name" value="HisKA"/>
    <property type="match status" value="1"/>
</dbReference>
<dbReference type="CDD" id="cd16922">
    <property type="entry name" value="HATPase_EvgS-ArcB-TorS-like"/>
    <property type="match status" value="1"/>
</dbReference>
<accession>A0ABT4JRM3</accession>
<dbReference type="Proteomes" id="UP001149719">
    <property type="component" value="Unassembled WGS sequence"/>
</dbReference>
<keyword evidence="10 22" id="KW-0067">ATP-binding</keyword>
<keyword evidence="11 17" id="KW-1133">Transmembrane helix</keyword>
<evidence type="ECO:0000259" key="21">
    <source>
        <dbReference type="PROSITE" id="PS50894"/>
    </source>
</evidence>
<feature type="modified residue" description="Phosphohistidine" evidence="14">
    <location>
        <position position="732"/>
    </location>
</feature>
<evidence type="ECO:0000256" key="4">
    <source>
        <dbReference type="ARBA" id="ARBA00022475"/>
    </source>
</evidence>
<dbReference type="PANTHER" id="PTHR45339:SF1">
    <property type="entry name" value="HYBRID SIGNAL TRANSDUCTION HISTIDINE KINASE J"/>
    <property type="match status" value="1"/>
</dbReference>
<feature type="transmembrane region" description="Helical" evidence="17">
    <location>
        <begin position="166"/>
        <end position="189"/>
    </location>
</feature>
<dbReference type="Gene3D" id="1.10.287.130">
    <property type="match status" value="1"/>
</dbReference>
<dbReference type="Pfam" id="PF17149">
    <property type="entry name" value="CHASE5"/>
    <property type="match status" value="1"/>
</dbReference>
<evidence type="ECO:0000256" key="10">
    <source>
        <dbReference type="ARBA" id="ARBA00022840"/>
    </source>
</evidence>
<dbReference type="SMART" id="SM00387">
    <property type="entry name" value="HATPase_c"/>
    <property type="match status" value="1"/>
</dbReference>
<evidence type="ECO:0000256" key="2">
    <source>
        <dbReference type="ARBA" id="ARBA00004651"/>
    </source>
</evidence>
<keyword evidence="16" id="KW-0175">Coiled coil</keyword>
<dbReference type="SUPFAM" id="SSF47226">
    <property type="entry name" value="Histidine-containing phosphotransfer domain, HPT domain"/>
    <property type="match status" value="1"/>
</dbReference>
<dbReference type="Pfam" id="PF02518">
    <property type="entry name" value="HATPase_c"/>
    <property type="match status" value="1"/>
</dbReference>
<reference evidence="22" key="1">
    <citation type="submission" date="2022-12" db="EMBL/GenBank/DDBJ databases">
        <title>Marinomonas 15G1-11 sp. nov, isolated from marine algae.</title>
        <authorList>
            <person name="Butt M."/>
            <person name="Choi D.G."/>
            <person name="Kim J.M."/>
            <person name="Lee J.K."/>
            <person name="Baek J.H."/>
            <person name="Jeon C.O."/>
        </authorList>
    </citation>
    <scope>NUCLEOTIDE SEQUENCE</scope>
    <source>
        <strain evidence="22">15G1-11</strain>
    </source>
</reference>
<dbReference type="SUPFAM" id="SSF52172">
    <property type="entry name" value="CheY-like"/>
    <property type="match status" value="1"/>
</dbReference>
<dbReference type="SUPFAM" id="SSF47384">
    <property type="entry name" value="Homodimeric domain of signal transducing histidine kinase"/>
    <property type="match status" value="1"/>
</dbReference>